<organism evidence="1 2">
    <name type="scientific">Cetraspora pellucida</name>
    <dbReference type="NCBI Taxonomy" id="1433469"/>
    <lineage>
        <taxon>Eukaryota</taxon>
        <taxon>Fungi</taxon>
        <taxon>Fungi incertae sedis</taxon>
        <taxon>Mucoromycota</taxon>
        <taxon>Glomeromycotina</taxon>
        <taxon>Glomeromycetes</taxon>
        <taxon>Diversisporales</taxon>
        <taxon>Gigasporaceae</taxon>
        <taxon>Cetraspora</taxon>
    </lineage>
</organism>
<gene>
    <name evidence="1" type="ORF">SPELUC_LOCUS6837</name>
</gene>
<sequence length="249" mass="29148">IKGGEAIKIHKFVKAIKENAHLQFTSKINVDKMEEEIDSENEKDKENKKEQRETSEIEKEIASIIEKVERLMSEKGLQAQDLGEYSNYKEKINELDKIWKIRDLRDRIIENNFEEKYGSLSDGGLLKQLKADIDALNERPNTTQEEYNKILNNQEKHTADDLEKHKPEDLKPADYDQNIKDLTESKKILTDIQDYYKEIGLDQFGENIDKESLKKIKDELDTLINNQEENTEKNLKPADYETTKTDLDK</sequence>
<protein>
    <submittedName>
        <fullName evidence="1">995_t:CDS:1</fullName>
    </submittedName>
</protein>
<reference evidence="1" key="1">
    <citation type="submission" date="2021-06" db="EMBL/GenBank/DDBJ databases">
        <authorList>
            <person name="Kallberg Y."/>
            <person name="Tangrot J."/>
            <person name="Rosling A."/>
        </authorList>
    </citation>
    <scope>NUCLEOTIDE SEQUENCE</scope>
    <source>
        <strain evidence="1">28 12/20/2015</strain>
    </source>
</reference>
<proteinExistence type="predicted"/>
<evidence type="ECO:0000313" key="2">
    <source>
        <dbReference type="Proteomes" id="UP000789366"/>
    </source>
</evidence>
<comment type="caution">
    <text evidence="1">The sequence shown here is derived from an EMBL/GenBank/DDBJ whole genome shotgun (WGS) entry which is preliminary data.</text>
</comment>
<dbReference type="EMBL" id="CAJVPW010008410">
    <property type="protein sequence ID" value="CAG8593389.1"/>
    <property type="molecule type" value="Genomic_DNA"/>
</dbReference>
<name>A0ACA9MJV8_9GLOM</name>
<keyword evidence="2" id="KW-1185">Reference proteome</keyword>
<feature type="non-terminal residue" evidence="1">
    <location>
        <position position="1"/>
    </location>
</feature>
<evidence type="ECO:0000313" key="1">
    <source>
        <dbReference type="EMBL" id="CAG8593389.1"/>
    </source>
</evidence>
<dbReference type="Proteomes" id="UP000789366">
    <property type="component" value="Unassembled WGS sequence"/>
</dbReference>
<accession>A0ACA9MJV8</accession>